<accession>A0A165UQN8</accession>
<dbReference type="GO" id="GO:0007059">
    <property type="term" value="P:chromosome segregation"/>
    <property type="evidence" value="ECO:0007669"/>
    <property type="project" value="TreeGrafter"/>
</dbReference>
<dbReference type="AlphaFoldDB" id="A0A165UQN8"/>
<evidence type="ECO:0000256" key="7">
    <source>
        <dbReference type="ARBA" id="ARBA00023242"/>
    </source>
</evidence>
<dbReference type="PANTHER" id="PTHR22142:SF2">
    <property type="entry name" value="KINETOCHORE PROTEIN SPC24"/>
    <property type="match status" value="1"/>
</dbReference>
<evidence type="ECO:0000256" key="10">
    <source>
        <dbReference type="RuleBase" id="RU368011"/>
    </source>
</evidence>
<feature type="coiled-coil region" evidence="11">
    <location>
        <begin position="98"/>
        <end position="125"/>
    </location>
</feature>
<dbReference type="InterPro" id="IPR013252">
    <property type="entry name" value="Ndc80_Spc24"/>
</dbReference>
<keyword evidence="4 10" id="KW-0498">Mitosis</keyword>
<evidence type="ECO:0000256" key="2">
    <source>
        <dbReference type="ARBA" id="ARBA00022454"/>
    </source>
</evidence>
<feature type="region of interest" description="Disordered" evidence="12">
    <location>
        <begin position="64"/>
        <end position="84"/>
    </location>
</feature>
<dbReference type="GO" id="GO:0005634">
    <property type="term" value="C:nucleus"/>
    <property type="evidence" value="ECO:0007669"/>
    <property type="project" value="UniProtKB-SubCell"/>
</dbReference>
<gene>
    <name evidence="13" type="ORF">NEOLEDRAFT_1108816</name>
</gene>
<keyword evidence="2 10" id="KW-0158">Chromosome</keyword>
<keyword evidence="8 10" id="KW-0131">Cell cycle</keyword>
<keyword evidence="6 11" id="KW-0175">Coiled coil</keyword>
<dbReference type="STRING" id="1314782.A0A165UQN8"/>
<evidence type="ECO:0000256" key="1">
    <source>
        <dbReference type="ARBA" id="ARBA00007804"/>
    </source>
</evidence>
<evidence type="ECO:0000256" key="11">
    <source>
        <dbReference type="SAM" id="Coils"/>
    </source>
</evidence>
<evidence type="ECO:0000256" key="5">
    <source>
        <dbReference type="ARBA" id="ARBA00022838"/>
    </source>
</evidence>
<dbReference type="PANTHER" id="PTHR22142">
    <property type="match status" value="1"/>
</dbReference>
<dbReference type="Pfam" id="PF08286">
    <property type="entry name" value="Spc24"/>
    <property type="match status" value="1"/>
</dbReference>
<dbReference type="EMBL" id="KV425557">
    <property type="protein sequence ID" value="KZT28552.1"/>
    <property type="molecule type" value="Genomic_DNA"/>
</dbReference>
<comment type="subunit">
    <text evidence="10">Component of the NDC80 complex.</text>
</comment>
<evidence type="ECO:0000313" key="14">
    <source>
        <dbReference type="Proteomes" id="UP000076761"/>
    </source>
</evidence>
<comment type="subcellular location">
    <subcellularLocation>
        <location evidence="10">Nucleus</location>
    </subcellularLocation>
    <subcellularLocation>
        <location evidence="10">Chromosome</location>
        <location evidence="10">Centromere</location>
        <location evidence="10">Kinetochore</location>
    </subcellularLocation>
</comment>
<evidence type="ECO:0000256" key="3">
    <source>
        <dbReference type="ARBA" id="ARBA00022618"/>
    </source>
</evidence>
<comment type="function">
    <text evidence="10">Acts as a component of the essential kinetochore-associated NDC80 complex, which is required for chromosome segregation and spindle checkpoint activity.</text>
</comment>
<protein>
    <recommendedName>
        <fullName evidence="10">Kinetochore protein Spc24</fullName>
    </recommendedName>
</protein>
<evidence type="ECO:0000313" key="13">
    <source>
        <dbReference type="EMBL" id="KZT28552.1"/>
    </source>
</evidence>
<dbReference type="Proteomes" id="UP000076761">
    <property type="component" value="Unassembled WGS sequence"/>
</dbReference>
<evidence type="ECO:0000256" key="4">
    <source>
        <dbReference type="ARBA" id="ARBA00022776"/>
    </source>
</evidence>
<reference evidence="13 14" key="1">
    <citation type="journal article" date="2016" name="Mol. Biol. Evol.">
        <title>Comparative Genomics of Early-Diverging Mushroom-Forming Fungi Provides Insights into the Origins of Lignocellulose Decay Capabilities.</title>
        <authorList>
            <person name="Nagy L.G."/>
            <person name="Riley R."/>
            <person name="Tritt A."/>
            <person name="Adam C."/>
            <person name="Daum C."/>
            <person name="Floudas D."/>
            <person name="Sun H."/>
            <person name="Yadav J.S."/>
            <person name="Pangilinan J."/>
            <person name="Larsson K.H."/>
            <person name="Matsuura K."/>
            <person name="Barry K."/>
            <person name="Labutti K."/>
            <person name="Kuo R."/>
            <person name="Ohm R.A."/>
            <person name="Bhattacharya S.S."/>
            <person name="Shirouzu T."/>
            <person name="Yoshinaga Y."/>
            <person name="Martin F.M."/>
            <person name="Grigoriev I.V."/>
            <person name="Hibbett D.S."/>
        </authorList>
    </citation>
    <scope>NUCLEOTIDE SEQUENCE [LARGE SCALE GENOMIC DNA]</scope>
    <source>
        <strain evidence="13 14">HHB14362 ss-1</strain>
    </source>
</reference>
<dbReference type="CDD" id="cd11565">
    <property type="entry name" value="RWD_Spc24"/>
    <property type="match status" value="1"/>
</dbReference>
<evidence type="ECO:0000256" key="9">
    <source>
        <dbReference type="ARBA" id="ARBA00023328"/>
    </source>
</evidence>
<evidence type="ECO:0000256" key="8">
    <source>
        <dbReference type="ARBA" id="ARBA00023306"/>
    </source>
</evidence>
<comment type="similarity">
    <text evidence="1 10">Belongs to the SPC24 family.</text>
</comment>
<evidence type="ECO:0000256" key="6">
    <source>
        <dbReference type="ARBA" id="ARBA00023054"/>
    </source>
</evidence>
<feature type="compositionally biased region" description="Polar residues" evidence="12">
    <location>
        <begin position="66"/>
        <end position="79"/>
    </location>
</feature>
<evidence type="ECO:0000256" key="12">
    <source>
        <dbReference type="SAM" id="MobiDB-lite"/>
    </source>
</evidence>
<dbReference type="FunCoup" id="A0A165UQN8">
    <property type="interactions" value="43"/>
</dbReference>
<keyword evidence="14" id="KW-1185">Reference proteome</keyword>
<keyword evidence="5 10" id="KW-0995">Kinetochore</keyword>
<organism evidence="13 14">
    <name type="scientific">Neolentinus lepideus HHB14362 ss-1</name>
    <dbReference type="NCBI Taxonomy" id="1314782"/>
    <lineage>
        <taxon>Eukaryota</taxon>
        <taxon>Fungi</taxon>
        <taxon>Dikarya</taxon>
        <taxon>Basidiomycota</taxon>
        <taxon>Agaricomycotina</taxon>
        <taxon>Agaricomycetes</taxon>
        <taxon>Gloeophyllales</taxon>
        <taxon>Gloeophyllaceae</taxon>
        <taxon>Neolentinus</taxon>
    </lineage>
</organism>
<proteinExistence type="inferred from homology"/>
<keyword evidence="9 10" id="KW-0137">Centromere</keyword>
<dbReference type="GO" id="GO:0051301">
    <property type="term" value="P:cell division"/>
    <property type="evidence" value="ECO:0007669"/>
    <property type="project" value="UniProtKB-UniRule"/>
</dbReference>
<dbReference type="InParanoid" id="A0A165UQN8"/>
<name>A0A165UQN8_9AGAM</name>
<sequence length="196" mass="21942">MANIDLREAILEIRKMKANMNPEADFMTIYAAERDMTETEATRRKEIDQAQSDLRALAKLLDAARTSSTRPKSKPTPQQHAAHISSLEDTKLSLGKAINDAESQLAYKEAELVQLKEEAKRLEESDPATEHANELDGTVLRLAIFKGIGFEPVADEKGRITKMLIRAASGDLHCVKFDDSKSNHEFADMLWELVMS</sequence>
<dbReference type="OrthoDB" id="3344830at2759"/>
<keyword evidence="7 10" id="KW-0539">Nucleus</keyword>
<dbReference type="GO" id="GO:0008017">
    <property type="term" value="F:microtubule binding"/>
    <property type="evidence" value="ECO:0007669"/>
    <property type="project" value="TreeGrafter"/>
</dbReference>
<keyword evidence="3 10" id="KW-0132">Cell division</keyword>
<dbReference type="GO" id="GO:0031262">
    <property type="term" value="C:Ndc80 complex"/>
    <property type="evidence" value="ECO:0007669"/>
    <property type="project" value="TreeGrafter"/>
</dbReference>